<evidence type="ECO:0000313" key="2">
    <source>
        <dbReference type="Proteomes" id="UP000018031"/>
    </source>
</evidence>
<evidence type="ECO:0000313" key="1">
    <source>
        <dbReference type="EMBL" id="GAD04933.1"/>
    </source>
</evidence>
<sequence>MFMSIDSAGQPHSDGLVFFRYYNTSFEIFVFMSLSIRQELKEDKLPLLYLKFREGRSKFLLSV</sequence>
<protein>
    <submittedName>
        <fullName evidence="1">Uncharacterized protein</fullName>
    </submittedName>
</protein>
<reference evidence="1 2" key="2">
    <citation type="journal article" date="2013" name="Genome Announc.">
        <title>Draft Genome Sequences of Porphyromonas crevioricanis JCM 15906T and Porphyromonas cansulci JCM 13913T Isolated from a Canine Oral Cavity.</title>
        <authorList>
            <person name="Sakamoto M."/>
            <person name="Tanaka N."/>
            <person name="Shiwa Y."/>
            <person name="Yoshikawa H."/>
            <person name="Ohkuma M."/>
        </authorList>
    </citation>
    <scope>NUCLEOTIDE SEQUENCE [LARGE SCALE GENOMIC DNA]</scope>
    <source>
        <strain evidence="1 2">JCM 15906</strain>
    </source>
</reference>
<accession>T1CP86</accession>
<comment type="caution">
    <text evidence="1">The sequence shown here is derived from an EMBL/GenBank/DDBJ whole genome shotgun (WGS) entry which is preliminary data.</text>
</comment>
<dbReference type="EMBL" id="BAOU01000015">
    <property type="protein sequence ID" value="GAD04933.1"/>
    <property type="molecule type" value="Genomic_DNA"/>
</dbReference>
<dbReference type="AlphaFoldDB" id="T1CP86"/>
<name>T1CP86_9PORP</name>
<reference evidence="2" key="1">
    <citation type="journal article" date="2013" name="Genome">
        <title>Draft Genome Sequences of Porphyromonas crevioricanis JCM 15906T and Porphyromonas cansulci JCM 13913T Isolated from a Canine Oral Cavity.</title>
        <authorList>
            <person name="Sakamoto M."/>
            <person name="Tanaka N."/>
            <person name="Shiwa Y."/>
            <person name="Yoshikawa H."/>
            <person name="Ohkuma M."/>
        </authorList>
    </citation>
    <scope>NUCLEOTIDE SEQUENCE [LARGE SCALE GENOMIC DNA]</scope>
    <source>
        <strain evidence="2">JCM 15906</strain>
    </source>
</reference>
<proteinExistence type="predicted"/>
<gene>
    <name evidence="1" type="ORF">PORCRE_630</name>
</gene>
<dbReference type="Proteomes" id="UP000018031">
    <property type="component" value="Unassembled WGS sequence"/>
</dbReference>
<organism evidence="1 2">
    <name type="scientific">Porphyromonas crevioricanis JCM 15906</name>
    <dbReference type="NCBI Taxonomy" id="1305617"/>
    <lineage>
        <taxon>Bacteria</taxon>
        <taxon>Pseudomonadati</taxon>
        <taxon>Bacteroidota</taxon>
        <taxon>Bacteroidia</taxon>
        <taxon>Bacteroidales</taxon>
        <taxon>Porphyromonadaceae</taxon>
        <taxon>Porphyromonas</taxon>
    </lineage>
</organism>